<dbReference type="EC" id="4.6.1.1" evidence="4"/>
<evidence type="ECO:0000256" key="16">
    <source>
        <dbReference type="SAM" id="Phobius"/>
    </source>
</evidence>
<dbReference type="GO" id="GO:0035556">
    <property type="term" value="P:intracellular signal transduction"/>
    <property type="evidence" value="ECO:0007669"/>
    <property type="project" value="InterPro"/>
</dbReference>
<dbReference type="STRING" id="34690.A0A182UB93"/>
<dbReference type="GO" id="GO:0006171">
    <property type="term" value="P:cAMP biosynthetic process"/>
    <property type="evidence" value="ECO:0007669"/>
    <property type="project" value="UniProtKB-KW"/>
</dbReference>
<evidence type="ECO:0000256" key="14">
    <source>
        <dbReference type="RuleBase" id="RU000405"/>
    </source>
</evidence>
<keyword evidence="10 16" id="KW-1133">Transmembrane helix</keyword>
<evidence type="ECO:0000256" key="3">
    <source>
        <dbReference type="ARBA" id="ARBA00004141"/>
    </source>
</evidence>
<proteinExistence type="inferred from homology"/>
<feature type="transmembrane region" description="Helical" evidence="16">
    <location>
        <begin position="137"/>
        <end position="156"/>
    </location>
</feature>
<dbReference type="InterPro" id="IPR018297">
    <property type="entry name" value="A/G_cyclase_CS"/>
</dbReference>
<dbReference type="PROSITE" id="PS00452">
    <property type="entry name" value="GUANYLATE_CYCLASE_1"/>
    <property type="match status" value="1"/>
</dbReference>
<protein>
    <recommendedName>
        <fullName evidence="4">adenylate cyclase</fullName>
        <ecNumber evidence="4">4.6.1.1</ecNumber>
    </recommendedName>
</protein>
<evidence type="ECO:0000259" key="17">
    <source>
        <dbReference type="PROSITE" id="PS50125"/>
    </source>
</evidence>
<dbReference type="GO" id="GO:0046872">
    <property type="term" value="F:metal ion binding"/>
    <property type="evidence" value="ECO:0007669"/>
    <property type="project" value="UniProtKB-KW"/>
</dbReference>
<dbReference type="PANTHER" id="PTHR45627:SF30">
    <property type="entry name" value="ADENYLATE CYCLASE TYPE 3"/>
    <property type="match status" value="1"/>
</dbReference>
<dbReference type="InterPro" id="IPR029787">
    <property type="entry name" value="Nucleotide_cyclase"/>
</dbReference>
<comment type="cofactor">
    <cofactor evidence="2">
        <name>Mg(2+)</name>
        <dbReference type="ChEBI" id="CHEBI:18420"/>
    </cofactor>
</comment>
<feature type="transmembrane region" description="Helical" evidence="16">
    <location>
        <begin position="90"/>
        <end position="117"/>
    </location>
</feature>
<dbReference type="GO" id="GO:0005524">
    <property type="term" value="F:ATP binding"/>
    <property type="evidence" value="ECO:0007669"/>
    <property type="project" value="UniProtKB-KW"/>
</dbReference>
<dbReference type="PROSITE" id="PS50125">
    <property type="entry name" value="GUANYLATE_CYCLASE_2"/>
    <property type="match status" value="1"/>
</dbReference>
<reference evidence="19" key="1">
    <citation type="submission" date="2014-01" db="EMBL/GenBank/DDBJ databases">
        <title>The Genome Sequence of Anopheles melas CM1001059_A (V2).</title>
        <authorList>
            <consortium name="The Broad Institute Genomics Platform"/>
            <person name="Neafsey D.E."/>
            <person name="Besansky N."/>
            <person name="Howell P."/>
            <person name="Walton C."/>
            <person name="Young S.K."/>
            <person name="Zeng Q."/>
            <person name="Gargeya S."/>
            <person name="Fitzgerald M."/>
            <person name="Haas B."/>
            <person name="Abouelleil A."/>
            <person name="Allen A.W."/>
            <person name="Alvarado L."/>
            <person name="Arachchi H.M."/>
            <person name="Berlin A.M."/>
            <person name="Chapman S.B."/>
            <person name="Gainer-Dewar J."/>
            <person name="Goldberg J."/>
            <person name="Griggs A."/>
            <person name="Gujja S."/>
            <person name="Hansen M."/>
            <person name="Howarth C."/>
            <person name="Imamovic A."/>
            <person name="Ireland A."/>
            <person name="Larimer J."/>
            <person name="McCowan C."/>
            <person name="Murphy C."/>
            <person name="Pearson M."/>
            <person name="Poon T.W."/>
            <person name="Priest M."/>
            <person name="Roberts A."/>
            <person name="Saif S."/>
            <person name="Shea T."/>
            <person name="Sisk P."/>
            <person name="Sykes S."/>
            <person name="Wortman J."/>
            <person name="Nusbaum C."/>
            <person name="Birren B."/>
        </authorList>
    </citation>
    <scope>NUCLEOTIDE SEQUENCE [LARGE SCALE GENOMIC DNA]</scope>
    <source>
        <strain evidence="19">CM1001059</strain>
    </source>
</reference>
<dbReference type="Proteomes" id="UP000075902">
    <property type="component" value="Unassembled WGS sequence"/>
</dbReference>
<evidence type="ECO:0000256" key="8">
    <source>
        <dbReference type="ARBA" id="ARBA00022840"/>
    </source>
</evidence>
<name>A0A182UB93_9DIPT</name>
<dbReference type="SMART" id="SM00044">
    <property type="entry name" value="CYCc"/>
    <property type="match status" value="1"/>
</dbReference>
<keyword evidence="19" id="KW-1185">Reference proteome</keyword>
<comment type="similarity">
    <text evidence="14">Belongs to the adenylyl cyclase class-4/guanylyl cyclase family.</text>
</comment>
<dbReference type="InterPro" id="IPR001054">
    <property type="entry name" value="A/G_cyclase"/>
</dbReference>
<evidence type="ECO:0000256" key="2">
    <source>
        <dbReference type="ARBA" id="ARBA00001946"/>
    </source>
</evidence>
<keyword evidence="8" id="KW-0067">ATP-binding</keyword>
<sequence>MPAFITLNSKRYNDSTSLRKSTAIIIVLLLGVSNVSDMLAASHRTPLSLNITNVSFASTEMEPASVCLFPSYFSNYTIHQKGQHLLMRFYFVLFNTVCFVLAHAQITTVAIHCYVNIFHLDEAFRNEDFGIMNVFPLRYTLSALLVAVTIALSFLARHIDKVDRVIFMWKTEVIDQKEKASDMRRRNEALVYNVLPMHVAEHFMGNRKRSHDDLYSQSYAEVGVLFASMPNFSDFYSEETVNNQGLECLRFLNEVISDFDALLELPQFQDIIKIKTIGSTYMAASGLNPSRIVKPDDPVSVRWAHLALLVEFALELKKALQGINEQSFNHFVLKMGVNHGPITAGVIGARKPHYDIWGNTVNVASRMESTGKAGAIQVTEETCQILQTFGYTFEQRGLVAVKGKGQLMTYYLQGKVPRPTGPTASPILQNLTAMETVQEVDESKESPPALAPPPGDGASPAHQLHSVSSPSTASPNSVRLNQEYVEMKASN</sequence>
<evidence type="ECO:0000256" key="5">
    <source>
        <dbReference type="ARBA" id="ARBA00022692"/>
    </source>
</evidence>
<accession>A0A182UB93</accession>
<evidence type="ECO:0000256" key="7">
    <source>
        <dbReference type="ARBA" id="ARBA00022741"/>
    </source>
</evidence>
<dbReference type="EnsemblMetazoa" id="AMEC017281-RA">
    <property type="protein sequence ID" value="AMEC017281-PA"/>
    <property type="gene ID" value="AMEC017281"/>
</dbReference>
<evidence type="ECO:0000256" key="1">
    <source>
        <dbReference type="ARBA" id="ARBA00001593"/>
    </source>
</evidence>
<evidence type="ECO:0000256" key="4">
    <source>
        <dbReference type="ARBA" id="ARBA00012201"/>
    </source>
</evidence>
<evidence type="ECO:0000256" key="12">
    <source>
        <dbReference type="ARBA" id="ARBA00023136"/>
    </source>
</evidence>
<evidence type="ECO:0000256" key="11">
    <source>
        <dbReference type="ARBA" id="ARBA00022998"/>
    </source>
</evidence>
<dbReference type="AlphaFoldDB" id="A0A182UB93"/>
<dbReference type="CDD" id="cd07302">
    <property type="entry name" value="CHD"/>
    <property type="match status" value="1"/>
</dbReference>
<organism evidence="18 19">
    <name type="scientific">Anopheles melas</name>
    <dbReference type="NCBI Taxonomy" id="34690"/>
    <lineage>
        <taxon>Eukaryota</taxon>
        <taxon>Metazoa</taxon>
        <taxon>Ecdysozoa</taxon>
        <taxon>Arthropoda</taxon>
        <taxon>Hexapoda</taxon>
        <taxon>Insecta</taxon>
        <taxon>Pterygota</taxon>
        <taxon>Neoptera</taxon>
        <taxon>Endopterygota</taxon>
        <taxon>Diptera</taxon>
        <taxon>Nematocera</taxon>
        <taxon>Culicoidea</taxon>
        <taxon>Culicidae</taxon>
        <taxon>Anophelinae</taxon>
        <taxon>Anopheles</taxon>
    </lineage>
</organism>
<dbReference type="Gene3D" id="3.30.70.1230">
    <property type="entry name" value="Nucleotide cyclase"/>
    <property type="match status" value="1"/>
</dbReference>
<feature type="region of interest" description="Disordered" evidence="15">
    <location>
        <begin position="436"/>
        <end position="491"/>
    </location>
</feature>
<evidence type="ECO:0000256" key="13">
    <source>
        <dbReference type="ARBA" id="ARBA00023239"/>
    </source>
</evidence>
<evidence type="ECO:0000313" key="18">
    <source>
        <dbReference type="EnsemblMetazoa" id="AMEC017281-PA"/>
    </source>
</evidence>
<keyword evidence="11" id="KW-0115">cAMP biosynthesis</keyword>
<comment type="subcellular location">
    <subcellularLocation>
        <location evidence="3">Membrane</location>
        <topology evidence="3">Multi-pass membrane protein</topology>
    </subcellularLocation>
</comment>
<dbReference type="VEuPathDB" id="VectorBase:AMEC017281"/>
<keyword evidence="7" id="KW-0547">Nucleotide-binding</keyword>
<feature type="compositionally biased region" description="Low complexity" evidence="15">
    <location>
        <begin position="456"/>
        <end position="478"/>
    </location>
</feature>
<comment type="catalytic activity">
    <reaction evidence="1">
        <text>ATP = 3',5'-cyclic AMP + diphosphate</text>
        <dbReference type="Rhea" id="RHEA:15389"/>
        <dbReference type="ChEBI" id="CHEBI:30616"/>
        <dbReference type="ChEBI" id="CHEBI:33019"/>
        <dbReference type="ChEBI" id="CHEBI:58165"/>
        <dbReference type="EC" id="4.6.1.1"/>
    </reaction>
</comment>
<keyword evidence="6" id="KW-0479">Metal-binding</keyword>
<evidence type="ECO:0000313" key="19">
    <source>
        <dbReference type="Proteomes" id="UP000075902"/>
    </source>
</evidence>
<feature type="domain" description="Guanylate cyclase" evidence="17">
    <location>
        <begin position="223"/>
        <end position="368"/>
    </location>
</feature>
<dbReference type="GO" id="GO:0007189">
    <property type="term" value="P:adenylate cyclase-activating G protein-coupled receptor signaling pathway"/>
    <property type="evidence" value="ECO:0007669"/>
    <property type="project" value="TreeGrafter"/>
</dbReference>
<keyword evidence="13 14" id="KW-0456">Lyase</keyword>
<dbReference type="GO" id="GO:0005886">
    <property type="term" value="C:plasma membrane"/>
    <property type="evidence" value="ECO:0007669"/>
    <property type="project" value="TreeGrafter"/>
</dbReference>
<keyword evidence="9" id="KW-0460">Magnesium</keyword>
<reference evidence="18" key="2">
    <citation type="submission" date="2020-05" db="UniProtKB">
        <authorList>
            <consortium name="EnsemblMetazoa"/>
        </authorList>
    </citation>
    <scope>IDENTIFICATION</scope>
    <source>
        <strain evidence="18">CM1001059</strain>
    </source>
</reference>
<evidence type="ECO:0000256" key="9">
    <source>
        <dbReference type="ARBA" id="ARBA00022842"/>
    </source>
</evidence>
<evidence type="ECO:0000256" key="15">
    <source>
        <dbReference type="SAM" id="MobiDB-lite"/>
    </source>
</evidence>
<dbReference type="GO" id="GO:0004016">
    <property type="term" value="F:adenylate cyclase activity"/>
    <property type="evidence" value="ECO:0007669"/>
    <property type="project" value="UniProtKB-EC"/>
</dbReference>
<dbReference type="SUPFAM" id="SSF55073">
    <property type="entry name" value="Nucleotide cyclase"/>
    <property type="match status" value="1"/>
</dbReference>
<evidence type="ECO:0000256" key="10">
    <source>
        <dbReference type="ARBA" id="ARBA00022989"/>
    </source>
</evidence>
<keyword evidence="5 16" id="KW-0812">Transmembrane</keyword>
<dbReference type="Pfam" id="PF00211">
    <property type="entry name" value="Guanylate_cyc"/>
    <property type="match status" value="1"/>
</dbReference>
<evidence type="ECO:0000256" key="6">
    <source>
        <dbReference type="ARBA" id="ARBA00022723"/>
    </source>
</evidence>
<dbReference type="PANTHER" id="PTHR45627">
    <property type="entry name" value="ADENYLATE CYCLASE TYPE 1"/>
    <property type="match status" value="1"/>
</dbReference>
<keyword evidence="12 16" id="KW-0472">Membrane</keyword>